<feature type="domain" description="HTH araC/xylS-type" evidence="4">
    <location>
        <begin position="200"/>
        <end position="298"/>
    </location>
</feature>
<gene>
    <name evidence="6" type="ORF">G5B36_11540</name>
    <name evidence="5" type="ORF">L0N08_12365</name>
</gene>
<dbReference type="InterPro" id="IPR009057">
    <property type="entry name" value="Homeodomain-like_sf"/>
</dbReference>
<dbReference type="InterPro" id="IPR014710">
    <property type="entry name" value="RmlC-like_jellyroll"/>
</dbReference>
<sequence>MKNFCCIEFREGSKEEILPDFMPDFPYISSYMEFDRQKAGRFVPWHWHKEVELFYVESGVVEYYIPKGKAVFPAGSGGLVNSNVLHMTKSKDRAANTVQLNHIFDVSLIGGHHGSRIEQKYILPLTTASQIGIIRLDPKQQDQDAILKDIRKSFQISSNGYAYEIKLRSALSDIWARIFALSAPLLHAGKNNDKTDDTLKLMLIYVHEHFWEKVTVKKISSAAFISERECFRTFRECLHTTPLEYLRNYRLQQACRMLTQGQETITAVSHACGLGSSSYFGSVFKDCFGCSPMEYRRKWQDCDITRQV</sequence>
<dbReference type="AlphaFoldDB" id="A0AAW5BQV7"/>
<keyword evidence="7" id="KW-1185">Reference proteome</keyword>
<name>A0AAW5BQV7_9FIRM</name>
<evidence type="ECO:0000313" key="8">
    <source>
        <dbReference type="Proteomes" id="UP001299608"/>
    </source>
</evidence>
<organism evidence="5 8">
    <name type="scientific">Enterocloster aldenensis</name>
    <dbReference type="NCBI Taxonomy" id="358742"/>
    <lineage>
        <taxon>Bacteria</taxon>
        <taxon>Bacillati</taxon>
        <taxon>Bacillota</taxon>
        <taxon>Clostridia</taxon>
        <taxon>Lachnospirales</taxon>
        <taxon>Lachnospiraceae</taxon>
        <taxon>Enterocloster</taxon>
    </lineage>
</organism>
<reference evidence="6" key="2">
    <citation type="submission" date="2020-02" db="EMBL/GenBank/DDBJ databases">
        <authorList>
            <person name="Littmann E."/>
            <person name="Sorbara M."/>
        </authorList>
    </citation>
    <scope>NUCLEOTIDE SEQUENCE</scope>
    <source>
        <strain evidence="6">MSK.1.17</strain>
    </source>
</reference>
<dbReference type="CDD" id="cd02208">
    <property type="entry name" value="cupin_RmlC-like"/>
    <property type="match status" value="1"/>
</dbReference>
<accession>A0AAW5BQV7</accession>
<reference evidence="6 7" key="1">
    <citation type="journal article" date="2020" name="Cell Host Microbe">
        <title>Functional and Genomic Variation between Human-Derived Isolates of Lachnospiraceae Reveals Inter- and Intra-Species Diversity.</title>
        <authorList>
            <person name="Sorbara M.T."/>
            <person name="Littmann E.R."/>
            <person name="Fontana E."/>
            <person name="Moody T.U."/>
            <person name="Kohout C.E."/>
            <person name="Gjonbalaj M."/>
            <person name="Eaton V."/>
            <person name="Seok R."/>
            <person name="Leiner I.M."/>
            <person name="Pamer E.G."/>
        </authorList>
    </citation>
    <scope>NUCLEOTIDE SEQUENCE [LARGE SCALE GENOMIC DNA]</scope>
    <source>
        <strain evidence="6 7">MSK.1.17</strain>
    </source>
</reference>
<dbReference type="PANTHER" id="PTHR43280">
    <property type="entry name" value="ARAC-FAMILY TRANSCRIPTIONAL REGULATOR"/>
    <property type="match status" value="1"/>
</dbReference>
<dbReference type="PROSITE" id="PS00041">
    <property type="entry name" value="HTH_ARAC_FAMILY_1"/>
    <property type="match status" value="1"/>
</dbReference>
<dbReference type="GO" id="GO:0043565">
    <property type="term" value="F:sequence-specific DNA binding"/>
    <property type="evidence" value="ECO:0007669"/>
    <property type="project" value="InterPro"/>
</dbReference>
<dbReference type="Proteomes" id="UP001299608">
    <property type="component" value="Unassembled WGS sequence"/>
</dbReference>
<evidence type="ECO:0000313" key="7">
    <source>
        <dbReference type="Proteomes" id="UP000669239"/>
    </source>
</evidence>
<proteinExistence type="predicted"/>
<dbReference type="EMBL" id="JAAITT010000014">
    <property type="protein sequence ID" value="NSJ49335.1"/>
    <property type="molecule type" value="Genomic_DNA"/>
</dbReference>
<evidence type="ECO:0000256" key="1">
    <source>
        <dbReference type="ARBA" id="ARBA00023015"/>
    </source>
</evidence>
<dbReference type="Proteomes" id="UP000669239">
    <property type="component" value="Unassembled WGS sequence"/>
</dbReference>
<keyword evidence="2" id="KW-0238">DNA-binding</keyword>
<evidence type="ECO:0000256" key="2">
    <source>
        <dbReference type="ARBA" id="ARBA00023125"/>
    </source>
</evidence>
<dbReference type="Pfam" id="PF12833">
    <property type="entry name" value="HTH_18"/>
    <property type="match status" value="1"/>
</dbReference>
<comment type="caution">
    <text evidence="5">The sequence shown here is derived from an EMBL/GenBank/DDBJ whole genome shotgun (WGS) entry which is preliminary data.</text>
</comment>
<dbReference type="InterPro" id="IPR018062">
    <property type="entry name" value="HTH_AraC-typ_CS"/>
</dbReference>
<dbReference type="Pfam" id="PF02311">
    <property type="entry name" value="AraC_binding"/>
    <property type="match status" value="1"/>
</dbReference>
<dbReference type="EMBL" id="JAKNGE010000013">
    <property type="protein sequence ID" value="MCG4746212.1"/>
    <property type="molecule type" value="Genomic_DNA"/>
</dbReference>
<evidence type="ECO:0000313" key="5">
    <source>
        <dbReference type="EMBL" id="MCG4746212.1"/>
    </source>
</evidence>
<evidence type="ECO:0000259" key="4">
    <source>
        <dbReference type="PROSITE" id="PS01124"/>
    </source>
</evidence>
<dbReference type="Gene3D" id="2.60.120.10">
    <property type="entry name" value="Jelly Rolls"/>
    <property type="match status" value="1"/>
</dbReference>
<evidence type="ECO:0000313" key="6">
    <source>
        <dbReference type="EMBL" id="NSJ49335.1"/>
    </source>
</evidence>
<dbReference type="InterPro" id="IPR018060">
    <property type="entry name" value="HTH_AraC"/>
</dbReference>
<dbReference type="InterPro" id="IPR003313">
    <property type="entry name" value="AraC-bd"/>
</dbReference>
<dbReference type="SUPFAM" id="SSF51182">
    <property type="entry name" value="RmlC-like cupins"/>
    <property type="match status" value="1"/>
</dbReference>
<dbReference type="SMART" id="SM00342">
    <property type="entry name" value="HTH_ARAC"/>
    <property type="match status" value="1"/>
</dbReference>
<dbReference type="GO" id="GO:0003700">
    <property type="term" value="F:DNA-binding transcription factor activity"/>
    <property type="evidence" value="ECO:0007669"/>
    <property type="project" value="InterPro"/>
</dbReference>
<reference evidence="5" key="3">
    <citation type="submission" date="2022-01" db="EMBL/GenBank/DDBJ databases">
        <title>Collection of gut derived symbiotic bacterial strains cultured from healthy donors.</title>
        <authorList>
            <person name="Lin H."/>
            <person name="Kohout C."/>
            <person name="Waligurski E."/>
            <person name="Pamer E.G."/>
        </authorList>
    </citation>
    <scope>NUCLEOTIDE SEQUENCE</scope>
    <source>
        <strain evidence="5">DFI.6.55</strain>
    </source>
</reference>
<dbReference type="PANTHER" id="PTHR43280:SF28">
    <property type="entry name" value="HTH-TYPE TRANSCRIPTIONAL ACTIVATOR RHAS"/>
    <property type="match status" value="1"/>
</dbReference>
<keyword evidence="3" id="KW-0804">Transcription</keyword>
<keyword evidence="1" id="KW-0805">Transcription regulation</keyword>
<dbReference type="InterPro" id="IPR011051">
    <property type="entry name" value="RmlC_Cupin_sf"/>
</dbReference>
<dbReference type="PROSITE" id="PS01124">
    <property type="entry name" value="HTH_ARAC_FAMILY_2"/>
    <property type="match status" value="1"/>
</dbReference>
<evidence type="ECO:0000256" key="3">
    <source>
        <dbReference type="ARBA" id="ARBA00023163"/>
    </source>
</evidence>
<protein>
    <submittedName>
        <fullName evidence="6">AraC family transcriptional regulator</fullName>
    </submittedName>
    <submittedName>
        <fullName evidence="5">Helix-turn-helix domain-containing protein</fullName>
    </submittedName>
</protein>
<dbReference type="Gene3D" id="1.10.10.60">
    <property type="entry name" value="Homeodomain-like"/>
    <property type="match status" value="2"/>
</dbReference>
<dbReference type="SUPFAM" id="SSF46689">
    <property type="entry name" value="Homeodomain-like"/>
    <property type="match status" value="1"/>
</dbReference>